<accession>A0A323UK44</accession>
<proteinExistence type="predicted"/>
<protein>
    <submittedName>
        <fullName evidence="1">Uncharacterized protein</fullName>
    </submittedName>
</protein>
<gene>
    <name evidence="1" type="ORF">DNX69_11135</name>
</gene>
<evidence type="ECO:0000313" key="2">
    <source>
        <dbReference type="Proteomes" id="UP000248134"/>
    </source>
</evidence>
<organism evidence="1 2">
    <name type="scientific">Rhodopseudomonas palustris</name>
    <dbReference type="NCBI Taxonomy" id="1076"/>
    <lineage>
        <taxon>Bacteria</taxon>
        <taxon>Pseudomonadati</taxon>
        <taxon>Pseudomonadota</taxon>
        <taxon>Alphaproteobacteria</taxon>
        <taxon>Hyphomicrobiales</taxon>
        <taxon>Nitrobacteraceae</taxon>
        <taxon>Rhodopseudomonas</taxon>
    </lineage>
</organism>
<dbReference type="RefSeq" id="WP_110786012.1">
    <property type="nucleotide sequence ID" value="NZ_QKQS01000013.1"/>
</dbReference>
<reference evidence="1 2" key="1">
    <citation type="submission" date="2018-06" db="EMBL/GenBank/DDBJ databases">
        <title>Draft Whole-Genome Sequence of the purple photosynthetic bacterium Rhodospeudomonas palustris XCP.</title>
        <authorList>
            <person name="Rayyan A."/>
            <person name="Meyer T.E."/>
            <person name="Kyndt J.A."/>
        </authorList>
    </citation>
    <scope>NUCLEOTIDE SEQUENCE [LARGE SCALE GENOMIC DNA]</scope>
    <source>
        <strain evidence="1 2">XCP</strain>
    </source>
</reference>
<sequence>MIVLLIIIGLLTVLLWACWSSARSYYQNGRIKGMDEAVQQIVRGIGRHYEMAARSTPSGVSNAIAEIKALLNQRHPLKTQDVERHHLQISLLADAIGEACCSKGQAEGVEMMAPAEGYLRVDLSVIELLQLSRLAHLGFLHMMPNYRGLEVQRFSDELDAQEGARSIYTLERVIPLKERPFVDPAAHYIWREQLISDWWQPPTPKRAEYVKDLRSLVTPPLTTTSP</sequence>
<dbReference type="EMBL" id="QKQS01000013">
    <property type="protein sequence ID" value="PZA12513.1"/>
    <property type="molecule type" value="Genomic_DNA"/>
</dbReference>
<evidence type="ECO:0000313" key="1">
    <source>
        <dbReference type="EMBL" id="PZA12513.1"/>
    </source>
</evidence>
<comment type="caution">
    <text evidence="1">The sequence shown here is derived from an EMBL/GenBank/DDBJ whole genome shotgun (WGS) entry which is preliminary data.</text>
</comment>
<dbReference type="AlphaFoldDB" id="A0A323UK44"/>
<dbReference type="Proteomes" id="UP000248134">
    <property type="component" value="Unassembled WGS sequence"/>
</dbReference>
<name>A0A323UK44_RHOPL</name>
<dbReference type="OrthoDB" id="8140546at2"/>